<dbReference type="Pfam" id="PF04542">
    <property type="entry name" value="Sigma70_r2"/>
    <property type="match status" value="1"/>
</dbReference>
<keyword evidence="8" id="KW-1185">Reference proteome</keyword>
<dbReference type="GO" id="GO:0003677">
    <property type="term" value="F:DNA binding"/>
    <property type="evidence" value="ECO:0007669"/>
    <property type="project" value="InterPro"/>
</dbReference>
<evidence type="ECO:0000313" key="8">
    <source>
        <dbReference type="Proteomes" id="UP001154312"/>
    </source>
</evidence>
<dbReference type="Pfam" id="PF08281">
    <property type="entry name" value="Sigma70_r4_2"/>
    <property type="match status" value="1"/>
</dbReference>
<dbReference type="AlphaFoldDB" id="A0A9X4H826"/>
<dbReference type="InterPro" id="IPR013324">
    <property type="entry name" value="RNA_pol_sigma_r3/r4-like"/>
</dbReference>
<dbReference type="SUPFAM" id="SSF88946">
    <property type="entry name" value="Sigma2 domain of RNA polymerase sigma factors"/>
    <property type="match status" value="1"/>
</dbReference>
<evidence type="ECO:0000313" key="7">
    <source>
        <dbReference type="EMBL" id="MDF9408374.1"/>
    </source>
</evidence>
<dbReference type="InterPro" id="IPR013325">
    <property type="entry name" value="RNA_pol_sigma_r2"/>
</dbReference>
<evidence type="ECO:0000259" key="6">
    <source>
        <dbReference type="Pfam" id="PF08281"/>
    </source>
</evidence>
<gene>
    <name evidence="7" type="ORF">L7E55_08390</name>
</gene>
<evidence type="ECO:0000259" key="5">
    <source>
        <dbReference type="Pfam" id="PF04542"/>
    </source>
</evidence>
<dbReference type="InterPro" id="IPR014284">
    <property type="entry name" value="RNA_pol_sigma-70_dom"/>
</dbReference>
<dbReference type="Gene3D" id="1.10.10.10">
    <property type="entry name" value="Winged helix-like DNA-binding domain superfamily/Winged helix DNA-binding domain"/>
    <property type="match status" value="1"/>
</dbReference>
<comment type="similarity">
    <text evidence="1">Belongs to the sigma-70 factor family. ECF subfamily.</text>
</comment>
<comment type="caution">
    <text evidence="7">The sequence shown here is derived from an EMBL/GenBank/DDBJ whole genome shotgun (WGS) entry which is preliminary data.</text>
</comment>
<dbReference type="NCBIfam" id="TIGR02937">
    <property type="entry name" value="sigma70-ECF"/>
    <property type="match status" value="1"/>
</dbReference>
<dbReference type="GO" id="GO:0016987">
    <property type="term" value="F:sigma factor activity"/>
    <property type="evidence" value="ECO:0007669"/>
    <property type="project" value="UniProtKB-KW"/>
</dbReference>
<keyword evidence="3" id="KW-0731">Sigma factor</keyword>
<dbReference type="Proteomes" id="UP001154312">
    <property type="component" value="Unassembled WGS sequence"/>
</dbReference>
<keyword evidence="4" id="KW-0804">Transcription</keyword>
<feature type="domain" description="RNA polymerase sigma-70 region 2" evidence="5">
    <location>
        <begin position="23"/>
        <end position="90"/>
    </location>
</feature>
<organism evidence="7 8">
    <name type="scientific">Pelotomaculum isophthalicicum JI</name>
    <dbReference type="NCBI Taxonomy" id="947010"/>
    <lineage>
        <taxon>Bacteria</taxon>
        <taxon>Bacillati</taxon>
        <taxon>Bacillota</taxon>
        <taxon>Clostridia</taxon>
        <taxon>Eubacteriales</taxon>
        <taxon>Desulfotomaculaceae</taxon>
        <taxon>Pelotomaculum</taxon>
    </lineage>
</organism>
<dbReference type="CDD" id="cd06171">
    <property type="entry name" value="Sigma70_r4"/>
    <property type="match status" value="1"/>
</dbReference>
<feature type="domain" description="RNA polymerase sigma factor 70 region 4 type 2" evidence="6">
    <location>
        <begin position="123"/>
        <end position="170"/>
    </location>
</feature>
<name>A0A9X4H826_9FIRM</name>
<evidence type="ECO:0000256" key="4">
    <source>
        <dbReference type="ARBA" id="ARBA00023163"/>
    </source>
</evidence>
<dbReference type="RefSeq" id="WP_277443696.1">
    <property type="nucleotide sequence ID" value="NZ_JAKOAV010000013.1"/>
</dbReference>
<dbReference type="InterPro" id="IPR039425">
    <property type="entry name" value="RNA_pol_sigma-70-like"/>
</dbReference>
<dbReference type="PANTHER" id="PTHR43133:SF51">
    <property type="entry name" value="RNA POLYMERASE SIGMA FACTOR"/>
    <property type="match status" value="1"/>
</dbReference>
<protein>
    <submittedName>
        <fullName evidence="7">Sigma-70 family RNA polymerase sigma factor</fullName>
    </submittedName>
</protein>
<dbReference type="InterPro" id="IPR007627">
    <property type="entry name" value="RNA_pol_sigma70_r2"/>
</dbReference>
<proteinExistence type="inferred from homology"/>
<dbReference type="InterPro" id="IPR036388">
    <property type="entry name" value="WH-like_DNA-bd_sf"/>
</dbReference>
<evidence type="ECO:0000256" key="1">
    <source>
        <dbReference type="ARBA" id="ARBA00010641"/>
    </source>
</evidence>
<dbReference type="PANTHER" id="PTHR43133">
    <property type="entry name" value="RNA POLYMERASE ECF-TYPE SIGMA FACTO"/>
    <property type="match status" value="1"/>
</dbReference>
<dbReference type="GO" id="GO:0006352">
    <property type="term" value="P:DNA-templated transcription initiation"/>
    <property type="evidence" value="ECO:0007669"/>
    <property type="project" value="InterPro"/>
</dbReference>
<evidence type="ECO:0000256" key="2">
    <source>
        <dbReference type="ARBA" id="ARBA00023015"/>
    </source>
</evidence>
<dbReference type="SUPFAM" id="SSF88659">
    <property type="entry name" value="Sigma3 and sigma4 domains of RNA polymerase sigma factors"/>
    <property type="match status" value="1"/>
</dbReference>
<evidence type="ECO:0000256" key="3">
    <source>
        <dbReference type="ARBA" id="ARBA00023082"/>
    </source>
</evidence>
<dbReference type="InterPro" id="IPR013249">
    <property type="entry name" value="RNA_pol_sigma70_r4_t2"/>
</dbReference>
<keyword evidence="2" id="KW-0805">Transcription regulation</keyword>
<accession>A0A9X4H826</accession>
<reference evidence="7" key="1">
    <citation type="submission" date="2022-02" db="EMBL/GenBank/DDBJ databases">
        <authorList>
            <person name="Leng L."/>
        </authorList>
    </citation>
    <scope>NUCLEOTIDE SEQUENCE</scope>
    <source>
        <strain evidence="7">JI</strain>
    </source>
</reference>
<dbReference type="EMBL" id="JAKOAV010000013">
    <property type="protein sequence ID" value="MDF9408374.1"/>
    <property type="molecule type" value="Genomic_DNA"/>
</dbReference>
<sequence length="182" mass="21220">MIPVEPDKVRKACRGDSNAFSELFQERKDDIYKLAYTYVKNREDALAVLHDVVYKVFISLKKLKNPESFNTWLIRITVNCCIDHLKKSKKIVSFEIKYDNPEALERIADNSQDYEDLVSSIDLFDAIDKLSIEQRTVVVLKYYQDFTLLQVAEILACPVGTVKTRLNKALNYLRRELKEGYE</sequence>
<dbReference type="Gene3D" id="1.10.1740.10">
    <property type="match status" value="1"/>
</dbReference>